<proteinExistence type="predicted"/>
<protein>
    <submittedName>
        <fullName evidence="4">Ankyrin repeat-containing domain protein</fullName>
    </submittedName>
</protein>
<keyword evidence="2 3" id="KW-0040">ANK repeat</keyword>
<dbReference type="SMART" id="SM00248">
    <property type="entry name" value="ANK"/>
    <property type="match status" value="6"/>
</dbReference>
<dbReference type="OrthoDB" id="341259at2759"/>
<dbReference type="EMBL" id="JAGPNK010000009">
    <property type="protein sequence ID" value="KAH7313983.1"/>
    <property type="molecule type" value="Genomic_DNA"/>
</dbReference>
<evidence type="ECO:0000256" key="1">
    <source>
        <dbReference type="ARBA" id="ARBA00022737"/>
    </source>
</evidence>
<dbReference type="InterPro" id="IPR036770">
    <property type="entry name" value="Ankyrin_rpt-contain_sf"/>
</dbReference>
<sequence>MLEFFTVHFPEEDQEYRNFSPIHKAILGIEGFTLSQVLEHNTGITRIPINVMDSAGKTALHWAALRGDLSAVERLLDEGADVNAIDQHLRTPLSYAVDMSTSPRIVELLILSRAEVNCPSDRGCTPLHYASRRKASFRAVQILIRAGAKIDVKNRLGNTAFVGAATHNNTAIGRILLEEGADRYNVNHYGDTPLRECLYHNSHEFLSMLLKDGTRYNDINKHGASLLHAVALEGDFKTIEILKAAQLTGLDPQLLNSKGETAMDVCKMRDTTQEFRDAFSGFLSSLRLV</sequence>
<organism evidence="4 5">
    <name type="scientific">Stachybotrys elegans</name>
    <dbReference type="NCBI Taxonomy" id="80388"/>
    <lineage>
        <taxon>Eukaryota</taxon>
        <taxon>Fungi</taxon>
        <taxon>Dikarya</taxon>
        <taxon>Ascomycota</taxon>
        <taxon>Pezizomycotina</taxon>
        <taxon>Sordariomycetes</taxon>
        <taxon>Hypocreomycetidae</taxon>
        <taxon>Hypocreales</taxon>
        <taxon>Stachybotryaceae</taxon>
        <taxon>Stachybotrys</taxon>
    </lineage>
</organism>
<keyword evidence="1" id="KW-0677">Repeat</keyword>
<dbReference type="InterPro" id="IPR050776">
    <property type="entry name" value="Ank_Repeat/CDKN_Inhibitor"/>
</dbReference>
<dbReference type="Pfam" id="PF12796">
    <property type="entry name" value="Ank_2"/>
    <property type="match status" value="2"/>
</dbReference>
<dbReference type="PANTHER" id="PTHR24201">
    <property type="entry name" value="ANK_REP_REGION DOMAIN-CONTAINING PROTEIN"/>
    <property type="match status" value="1"/>
</dbReference>
<keyword evidence="5" id="KW-1185">Reference proteome</keyword>
<evidence type="ECO:0000313" key="4">
    <source>
        <dbReference type="EMBL" id="KAH7313983.1"/>
    </source>
</evidence>
<name>A0A8K0WQ37_9HYPO</name>
<evidence type="ECO:0000313" key="5">
    <source>
        <dbReference type="Proteomes" id="UP000813444"/>
    </source>
</evidence>
<dbReference type="PROSITE" id="PS50088">
    <property type="entry name" value="ANK_REPEAT"/>
    <property type="match status" value="2"/>
</dbReference>
<dbReference type="AlphaFoldDB" id="A0A8K0WQ37"/>
<feature type="repeat" description="ANK" evidence="3">
    <location>
        <begin position="122"/>
        <end position="155"/>
    </location>
</feature>
<feature type="repeat" description="ANK" evidence="3">
    <location>
        <begin position="55"/>
        <end position="87"/>
    </location>
</feature>
<dbReference type="PROSITE" id="PS50297">
    <property type="entry name" value="ANK_REP_REGION"/>
    <property type="match status" value="2"/>
</dbReference>
<dbReference type="Proteomes" id="UP000813444">
    <property type="component" value="Unassembled WGS sequence"/>
</dbReference>
<dbReference type="Gene3D" id="1.25.40.20">
    <property type="entry name" value="Ankyrin repeat-containing domain"/>
    <property type="match status" value="1"/>
</dbReference>
<reference evidence="4" key="1">
    <citation type="journal article" date="2021" name="Nat. Commun.">
        <title>Genetic determinants of endophytism in the Arabidopsis root mycobiome.</title>
        <authorList>
            <person name="Mesny F."/>
            <person name="Miyauchi S."/>
            <person name="Thiergart T."/>
            <person name="Pickel B."/>
            <person name="Atanasova L."/>
            <person name="Karlsson M."/>
            <person name="Huettel B."/>
            <person name="Barry K.W."/>
            <person name="Haridas S."/>
            <person name="Chen C."/>
            <person name="Bauer D."/>
            <person name="Andreopoulos W."/>
            <person name="Pangilinan J."/>
            <person name="LaButti K."/>
            <person name="Riley R."/>
            <person name="Lipzen A."/>
            <person name="Clum A."/>
            <person name="Drula E."/>
            <person name="Henrissat B."/>
            <person name="Kohler A."/>
            <person name="Grigoriev I.V."/>
            <person name="Martin F.M."/>
            <person name="Hacquard S."/>
        </authorList>
    </citation>
    <scope>NUCLEOTIDE SEQUENCE</scope>
    <source>
        <strain evidence="4">MPI-CAGE-CH-0235</strain>
    </source>
</reference>
<dbReference type="PRINTS" id="PR01415">
    <property type="entry name" value="ANKYRIN"/>
</dbReference>
<evidence type="ECO:0000256" key="2">
    <source>
        <dbReference type="ARBA" id="ARBA00023043"/>
    </source>
</evidence>
<comment type="caution">
    <text evidence="4">The sequence shown here is derived from an EMBL/GenBank/DDBJ whole genome shotgun (WGS) entry which is preliminary data.</text>
</comment>
<gene>
    <name evidence="4" type="ORF">B0I35DRAFT_480619</name>
</gene>
<accession>A0A8K0WQ37</accession>
<evidence type="ECO:0000256" key="3">
    <source>
        <dbReference type="PROSITE-ProRule" id="PRU00023"/>
    </source>
</evidence>
<dbReference type="InterPro" id="IPR002110">
    <property type="entry name" value="Ankyrin_rpt"/>
</dbReference>
<dbReference type="SUPFAM" id="SSF48403">
    <property type="entry name" value="Ankyrin repeat"/>
    <property type="match status" value="1"/>
</dbReference>